<feature type="transmembrane region" description="Helical" evidence="8">
    <location>
        <begin position="36"/>
        <end position="55"/>
    </location>
</feature>
<gene>
    <name evidence="10" type="ORF">NMS_0082</name>
</gene>
<evidence type="ECO:0000256" key="1">
    <source>
        <dbReference type="ARBA" id="ARBA00004651"/>
    </source>
</evidence>
<dbReference type="GO" id="GO:0005886">
    <property type="term" value="C:plasma membrane"/>
    <property type="evidence" value="ECO:0007669"/>
    <property type="project" value="UniProtKB-SubCell"/>
</dbReference>
<keyword evidence="11" id="KW-1185">Reference proteome</keyword>
<evidence type="ECO:0000256" key="5">
    <source>
        <dbReference type="ARBA" id="ARBA00022989"/>
    </source>
</evidence>
<dbReference type="RefSeq" id="WP_041494850.1">
    <property type="nucleotide sequence ID" value="NZ_AP014548.1"/>
</dbReference>
<dbReference type="AlphaFoldDB" id="W8VZ76"/>
<feature type="transmembrane region" description="Helical" evidence="8">
    <location>
        <begin position="235"/>
        <end position="253"/>
    </location>
</feature>
<keyword evidence="7 8" id="KW-0472">Membrane</keyword>
<feature type="transmembrane region" description="Helical" evidence="8">
    <location>
        <begin position="297"/>
        <end position="316"/>
    </location>
</feature>
<sequence length="413" mass="46408">MDQFSPYLMALTFLGLSLALMNFLQVYTARIKISYTILLLGLGAILHAIGVPLPWPDPLWDFHTAKIITEIIVIVSLMTAGLKIGTFYDWEHWKKPLSLVIITMPLFMIGIFVISYYLLDLNGPVSLLLAAVLAPTDPVLASEIQLEDEQSIDSRNTGLRYILTAEAGINDGIAFPFVFLAILWSKAGNFYDIDFTEYFGYYIIFKILGGILIGGVIGVVFSKWIYAHHHKNQKLILKGFLALVLTFFAYGAAELCSTYGFLSVFAAGVTLQYYRPKQDQRKKQNRNILTFVAESEKLLTTLWAIFFGGALLSGILSYTDWYGIMASLVIILILRPLLGYLGVVWYDLKESKKWAIGFFGIKGIGSFFYLSFALMEGSFADYDQLFGIVSYVVLFSILIHGLTSIRVVNYFNN</sequence>
<feature type="domain" description="Cation/H+ exchanger transmembrane" evidence="9">
    <location>
        <begin position="23"/>
        <end position="406"/>
    </location>
</feature>
<feature type="transmembrane region" description="Helical" evidence="8">
    <location>
        <begin position="322"/>
        <end position="343"/>
    </location>
</feature>
<feature type="transmembrane region" description="Helical" evidence="8">
    <location>
        <begin position="386"/>
        <end position="408"/>
    </location>
</feature>
<dbReference type="GO" id="GO:0015297">
    <property type="term" value="F:antiporter activity"/>
    <property type="evidence" value="ECO:0007669"/>
    <property type="project" value="UniProtKB-KW"/>
</dbReference>
<feature type="transmembrane region" description="Helical" evidence="8">
    <location>
        <begin position="97"/>
        <end position="119"/>
    </location>
</feature>
<proteinExistence type="predicted"/>
<keyword evidence="3" id="KW-0050">Antiport</keyword>
<keyword evidence="6" id="KW-0406">Ion transport</keyword>
<feature type="transmembrane region" description="Helical" evidence="8">
    <location>
        <begin position="259"/>
        <end position="276"/>
    </location>
</feature>
<evidence type="ECO:0000256" key="8">
    <source>
        <dbReference type="SAM" id="Phobius"/>
    </source>
</evidence>
<evidence type="ECO:0000256" key="6">
    <source>
        <dbReference type="ARBA" id="ARBA00023065"/>
    </source>
</evidence>
<feature type="transmembrane region" description="Helical" evidence="8">
    <location>
        <begin position="6"/>
        <end position="24"/>
    </location>
</feature>
<dbReference type="KEGG" id="nmf:NMS_0082"/>
<accession>W8VZ76</accession>
<keyword evidence="5 8" id="KW-1133">Transmembrane helix</keyword>
<comment type="subcellular location">
    <subcellularLocation>
        <location evidence="1">Cell membrane</location>
        <topology evidence="1">Multi-pass membrane protein</topology>
    </subcellularLocation>
</comment>
<dbReference type="PANTHER" id="PTHR32507:SF8">
    <property type="entry name" value="CNH1P"/>
    <property type="match status" value="1"/>
</dbReference>
<keyword evidence="4 8" id="KW-0812">Transmembrane</keyword>
<dbReference type="Pfam" id="PF00999">
    <property type="entry name" value="Na_H_Exchanger"/>
    <property type="match status" value="1"/>
</dbReference>
<dbReference type="OrthoDB" id="9810860at2"/>
<evidence type="ECO:0000259" key="9">
    <source>
        <dbReference type="Pfam" id="PF00999"/>
    </source>
</evidence>
<evidence type="ECO:0000256" key="7">
    <source>
        <dbReference type="ARBA" id="ARBA00023136"/>
    </source>
</evidence>
<name>W8VZ76_9FLAO</name>
<dbReference type="PANTHER" id="PTHR32507">
    <property type="entry name" value="NA(+)/H(+) ANTIPORTER 1"/>
    <property type="match status" value="1"/>
</dbReference>
<evidence type="ECO:0000313" key="11">
    <source>
        <dbReference type="Proteomes" id="UP000031760"/>
    </source>
</evidence>
<feature type="transmembrane region" description="Helical" evidence="8">
    <location>
        <begin position="167"/>
        <end position="187"/>
    </location>
</feature>
<evidence type="ECO:0000256" key="3">
    <source>
        <dbReference type="ARBA" id="ARBA00022449"/>
    </source>
</evidence>
<dbReference type="InterPro" id="IPR006153">
    <property type="entry name" value="Cation/H_exchanger_TM"/>
</dbReference>
<feature type="transmembrane region" description="Helical" evidence="8">
    <location>
        <begin position="355"/>
        <end position="374"/>
    </location>
</feature>
<dbReference type="STRING" id="1454201.NMS_0082"/>
<evidence type="ECO:0000313" key="10">
    <source>
        <dbReference type="EMBL" id="BAO54091.1"/>
    </source>
</evidence>
<dbReference type="Proteomes" id="UP000031760">
    <property type="component" value="Chromosome"/>
</dbReference>
<protein>
    <submittedName>
        <fullName evidence="10">Na+/H+ antiporter, CPA1 family</fullName>
    </submittedName>
</protein>
<organism evidence="10 11">
    <name type="scientific">Nonlabens marinus S1-08</name>
    <dbReference type="NCBI Taxonomy" id="1454201"/>
    <lineage>
        <taxon>Bacteria</taxon>
        <taxon>Pseudomonadati</taxon>
        <taxon>Bacteroidota</taxon>
        <taxon>Flavobacteriia</taxon>
        <taxon>Flavobacteriales</taxon>
        <taxon>Flavobacteriaceae</taxon>
        <taxon>Nonlabens</taxon>
    </lineage>
</organism>
<feature type="transmembrane region" description="Helical" evidence="8">
    <location>
        <begin position="199"/>
        <end position="226"/>
    </location>
</feature>
<reference evidence="10 11" key="1">
    <citation type="journal article" date="2014" name="Proc. Natl. Acad. Sci. U.S.A.">
        <title>Functional characterization of flavobacteria rhodopsins reveals a unique class of light-driven chloride pump in bacteria.</title>
        <authorList>
            <person name="Yoshizawa S."/>
            <person name="Kumagai Y."/>
            <person name="Kim H."/>
            <person name="Ogura Y."/>
            <person name="Hayashi T."/>
            <person name="Iwasaki W."/>
            <person name="DeLong E.F."/>
            <person name="Kogure K."/>
        </authorList>
    </citation>
    <scope>NUCLEOTIDE SEQUENCE [LARGE SCALE GENOMIC DNA]</scope>
    <source>
        <strain evidence="10 11">S1-08</strain>
    </source>
</reference>
<dbReference type="EMBL" id="AP014548">
    <property type="protein sequence ID" value="BAO54091.1"/>
    <property type="molecule type" value="Genomic_DNA"/>
</dbReference>
<dbReference type="GO" id="GO:1902600">
    <property type="term" value="P:proton transmembrane transport"/>
    <property type="evidence" value="ECO:0007669"/>
    <property type="project" value="InterPro"/>
</dbReference>
<evidence type="ECO:0000256" key="2">
    <source>
        <dbReference type="ARBA" id="ARBA00022448"/>
    </source>
</evidence>
<dbReference type="HOGENOM" id="CLU_008635_6_1_10"/>
<keyword evidence="2" id="KW-0813">Transport</keyword>
<evidence type="ECO:0000256" key="4">
    <source>
        <dbReference type="ARBA" id="ARBA00022692"/>
    </source>
</evidence>